<dbReference type="GO" id="GO:0006629">
    <property type="term" value="P:lipid metabolic process"/>
    <property type="evidence" value="ECO:0007669"/>
    <property type="project" value="UniProtKB-KW"/>
</dbReference>
<keyword evidence="3" id="KW-0520">NAD</keyword>
<comment type="similarity">
    <text evidence="1">Belongs to the short-chain dehydrogenases/reductases (SDR) family.</text>
</comment>
<evidence type="ECO:0000256" key="1">
    <source>
        <dbReference type="ARBA" id="ARBA00006484"/>
    </source>
</evidence>
<dbReference type="InterPro" id="IPR002347">
    <property type="entry name" value="SDR_fam"/>
</dbReference>
<keyword evidence="2" id="KW-0560">Oxidoreductase</keyword>
<evidence type="ECO:0000313" key="6">
    <source>
        <dbReference type="Proteomes" id="UP000607653"/>
    </source>
</evidence>
<name>A0A822XHW7_NELNU</name>
<evidence type="ECO:0000313" key="5">
    <source>
        <dbReference type="EMBL" id="DAD18596.1"/>
    </source>
</evidence>
<dbReference type="Proteomes" id="UP000607653">
    <property type="component" value="Unassembled WGS sequence"/>
</dbReference>
<proteinExistence type="inferred from homology"/>
<dbReference type="PANTHER" id="PTHR43180:SF28">
    <property type="entry name" value="NAD(P)-BINDING ROSSMANN-FOLD SUPERFAMILY PROTEIN"/>
    <property type="match status" value="1"/>
</dbReference>
<dbReference type="SUPFAM" id="SSF51735">
    <property type="entry name" value="NAD(P)-binding Rossmann-fold domains"/>
    <property type="match status" value="1"/>
</dbReference>
<protein>
    <submittedName>
        <fullName evidence="5">Uncharacterized protein</fullName>
    </submittedName>
</protein>
<dbReference type="PANTHER" id="PTHR43180">
    <property type="entry name" value="3-OXOACYL-(ACYL-CARRIER-PROTEIN) REDUCTASE (AFU_ORTHOLOGUE AFUA_6G11210)"/>
    <property type="match status" value="1"/>
</dbReference>
<evidence type="ECO:0000256" key="2">
    <source>
        <dbReference type="ARBA" id="ARBA00023002"/>
    </source>
</evidence>
<organism evidence="5 6">
    <name type="scientific">Nelumbo nucifera</name>
    <name type="common">Sacred lotus</name>
    <dbReference type="NCBI Taxonomy" id="4432"/>
    <lineage>
        <taxon>Eukaryota</taxon>
        <taxon>Viridiplantae</taxon>
        <taxon>Streptophyta</taxon>
        <taxon>Embryophyta</taxon>
        <taxon>Tracheophyta</taxon>
        <taxon>Spermatophyta</taxon>
        <taxon>Magnoliopsida</taxon>
        <taxon>Proteales</taxon>
        <taxon>Nelumbonaceae</taxon>
        <taxon>Nelumbo</taxon>
    </lineage>
</organism>
<dbReference type="AlphaFoldDB" id="A0A822XHW7"/>
<evidence type="ECO:0000256" key="4">
    <source>
        <dbReference type="ARBA" id="ARBA00023098"/>
    </source>
</evidence>
<dbReference type="Pfam" id="PF13561">
    <property type="entry name" value="adh_short_C2"/>
    <property type="match status" value="1"/>
</dbReference>
<reference evidence="5 6" key="1">
    <citation type="journal article" date="2020" name="Mol. Biol. Evol.">
        <title>Distinct Expression and Methylation Patterns for Genes with Different Fates following a Single Whole-Genome Duplication in Flowering Plants.</title>
        <authorList>
            <person name="Shi T."/>
            <person name="Rahmani R.S."/>
            <person name="Gugger P.F."/>
            <person name="Wang M."/>
            <person name="Li H."/>
            <person name="Zhang Y."/>
            <person name="Li Z."/>
            <person name="Wang Q."/>
            <person name="Van de Peer Y."/>
            <person name="Marchal K."/>
            <person name="Chen J."/>
        </authorList>
    </citation>
    <scope>NUCLEOTIDE SEQUENCE [LARGE SCALE GENOMIC DNA]</scope>
    <source>
        <tissue evidence="5">Leaf</tissue>
    </source>
</reference>
<dbReference type="Gene3D" id="3.40.50.720">
    <property type="entry name" value="NAD(P)-binding Rossmann-like Domain"/>
    <property type="match status" value="1"/>
</dbReference>
<keyword evidence="4" id="KW-0443">Lipid metabolism</keyword>
<dbReference type="EMBL" id="DUZY01000001">
    <property type="protein sequence ID" value="DAD18596.1"/>
    <property type="molecule type" value="Genomic_DNA"/>
</dbReference>
<keyword evidence="6" id="KW-1185">Reference proteome</keyword>
<sequence length="129" mass="14925">MGCTWRTRTWVQTKLGSWFRPWFGSWWHQDSTSTVSLFAIPTSFVMEEMVKMLLDVDKQRLVEMVQGLGELVGANCEPEDIANAALYLASDDAKYMSDHNLVVDGDIHKGSFDIFKNLKWHMRSRDIHN</sequence>
<dbReference type="InterPro" id="IPR036291">
    <property type="entry name" value="NAD(P)-bd_dom_sf"/>
</dbReference>
<comment type="caution">
    <text evidence="5">The sequence shown here is derived from an EMBL/GenBank/DDBJ whole genome shotgun (WGS) entry which is preliminary data.</text>
</comment>
<gene>
    <name evidence="5" type="ORF">HUJ06_020059</name>
</gene>
<dbReference type="GO" id="GO:0016491">
    <property type="term" value="F:oxidoreductase activity"/>
    <property type="evidence" value="ECO:0007669"/>
    <property type="project" value="UniProtKB-KW"/>
</dbReference>
<evidence type="ECO:0000256" key="3">
    <source>
        <dbReference type="ARBA" id="ARBA00023027"/>
    </source>
</evidence>
<accession>A0A822XHW7</accession>